<keyword evidence="2 5" id="KW-0812">Transmembrane</keyword>
<evidence type="ECO:0000256" key="5">
    <source>
        <dbReference type="SAM" id="Phobius"/>
    </source>
</evidence>
<dbReference type="AlphaFoldDB" id="A0A382VGS2"/>
<organism evidence="6">
    <name type="scientific">marine metagenome</name>
    <dbReference type="NCBI Taxonomy" id="408172"/>
    <lineage>
        <taxon>unclassified sequences</taxon>
        <taxon>metagenomes</taxon>
        <taxon>ecological metagenomes</taxon>
    </lineage>
</organism>
<dbReference type="InterPro" id="IPR051085">
    <property type="entry name" value="MB_O-acyltransferase"/>
</dbReference>
<comment type="subcellular location">
    <subcellularLocation>
        <location evidence="1">Membrane</location>
        <topology evidence="1">Multi-pass membrane protein</topology>
    </subcellularLocation>
</comment>
<feature type="non-terminal residue" evidence="6">
    <location>
        <position position="224"/>
    </location>
</feature>
<evidence type="ECO:0000256" key="4">
    <source>
        <dbReference type="ARBA" id="ARBA00023136"/>
    </source>
</evidence>
<keyword evidence="4 5" id="KW-0472">Membrane</keyword>
<sequence length="224" mass="25794">MLFNSIDFLVFFAFVITVSVIIKNRNFSYVFLVAVSYFFFYFSNNFLISLLIFSTVLDFYLAKEIWSTDSKSKKKKLLLISIIGNLGLLGFFKYADFGISQFNDLFKLIGLNEIPLLEIVLPVGISFYTFQTLGYTIDVYRGQLAPAKSFKEFALFVAFFPQLVAGPILRASNFLPQIREKFSQLDTKNYLKQILIQRTNLKIGLTLMSFGFFKKMFFADNIAP</sequence>
<accession>A0A382VGS2</accession>
<evidence type="ECO:0000256" key="2">
    <source>
        <dbReference type="ARBA" id="ARBA00022692"/>
    </source>
</evidence>
<evidence type="ECO:0000256" key="1">
    <source>
        <dbReference type="ARBA" id="ARBA00004141"/>
    </source>
</evidence>
<dbReference type="GO" id="GO:0016020">
    <property type="term" value="C:membrane"/>
    <property type="evidence" value="ECO:0007669"/>
    <property type="project" value="UniProtKB-SubCell"/>
</dbReference>
<reference evidence="6" key="1">
    <citation type="submission" date="2018-05" db="EMBL/GenBank/DDBJ databases">
        <authorList>
            <person name="Lanie J.A."/>
            <person name="Ng W.-L."/>
            <person name="Kazmierczak K.M."/>
            <person name="Andrzejewski T.M."/>
            <person name="Davidsen T.M."/>
            <person name="Wayne K.J."/>
            <person name="Tettelin H."/>
            <person name="Glass J.I."/>
            <person name="Rusch D."/>
            <person name="Podicherti R."/>
            <person name="Tsui H.-C.T."/>
            <person name="Winkler M.E."/>
        </authorList>
    </citation>
    <scope>NUCLEOTIDE SEQUENCE</scope>
</reference>
<evidence type="ECO:0000256" key="3">
    <source>
        <dbReference type="ARBA" id="ARBA00022989"/>
    </source>
</evidence>
<feature type="transmembrane region" description="Helical" evidence="5">
    <location>
        <begin position="6"/>
        <end position="22"/>
    </location>
</feature>
<proteinExistence type="predicted"/>
<dbReference type="GO" id="GO:0016746">
    <property type="term" value="F:acyltransferase activity"/>
    <property type="evidence" value="ECO:0007669"/>
    <property type="project" value="TreeGrafter"/>
</dbReference>
<feature type="transmembrane region" description="Helical" evidence="5">
    <location>
        <begin position="116"/>
        <end position="133"/>
    </location>
</feature>
<dbReference type="PANTHER" id="PTHR13285:SF23">
    <property type="entry name" value="TEICHOIC ACID D-ALANYLTRANSFERASE"/>
    <property type="match status" value="1"/>
</dbReference>
<gene>
    <name evidence="6" type="ORF">METZ01_LOCUS398553</name>
</gene>
<feature type="transmembrane region" description="Helical" evidence="5">
    <location>
        <begin position="77"/>
        <end position="95"/>
    </location>
</feature>
<protein>
    <submittedName>
        <fullName evidence="6">Uncharacterized protein</fullName>
    </submittedName>
</protein>
<keyword evidence="3 5" id="KW-1133">Transmembrane helix</keyword>
<name>A0A382VGS2_9ZZZZ</name>
<dbReference type="PANTHER" id="PTHR13285">
    <property type="entry name" value="ACYLTRANSFERASE"/>
    <property type="match status" value="1"/>
</dbReference>
<feature type="transmembrane region" description="Helical" evidence="5">
    <location>
        <begin position="29"/>
        <end position="57"/>
    </location>
</feature>
<dbReference type="EMBL" id="UINC01151848">
    <property type="protein sequence ID" value="SVD45699.1"/>
    <property type="molecule type" value="Genomic_DNA"/>
</dbReference>
<dbReference type="InterPro" id="IPR004299">
    <property type="entry name" value="MBOAT_fam"/>
</dbReference>
<dbReference type="Pfam" id="PF03062">
    <property type="entry name" value="MBOAT"/>
    <property type="match status" value="1"/>
</dbReference>
<feature type="transmembrane region" description="Helical" evidence="5">
    <location>
        <begin position="153"/>
        <end position="171"/>
    </location>
</feature>
<evidence type="ECO:0000313" key="6">
    <source>
        <dbReference type="EMBL" id="SVD45699.1"/>
    </source>
</evidence>